<feature type="domain" description="HTH lacI-type" evidence="5">
    <location>
        <begin position="1"/>
        <end position="36"/>
    </location>
</feature>
<keyword evidence="4" id="KW-0804">Transcription</keyword>
<dbReference type="PANTHER" id="PTHR30146">
    <property type="entry name" value="LACI-RELATED TRANSCRIPTIONAL REPRESSOR"/>
    <property type="match status" value="1"/>
</dbReference>
<organism evidence="6">
    <name type="scientific">marine sediment metagenome</name>
    <dbReference type="NCBI Taxonomy" id="412755"/>
    <lineage>
        <taxon>unclassified sequences</taxon>
        <taxon>metagenomes</taxon>
        <taxon>ecological metagenomes</taxon>
    </lineage>
</organism>
<evidence type="ECO:0000313" key="6">
    <source>
        <dbReference type="EMBL" id="KKN86408.1"/>
    </source>
</evidence>
<evidence type="ECO:0000259" key="5">
    <source>
        <dbReference type="PROSITE" id="PS50932"/>
    </source>
</evidence>
<dbReference type="InterPro" id="IPR010982">
    <property type="entry name" value="Lambda_DNA-bd_dom_sf"/>
</dbReference>
<keyword evidence="3" id="KW-0238">DNA-binding</keyword>
<dbReference type="GO" id="GO:0003700">
    <property type="term" value="F:DNA-binding transcription factor activity"/>
    <property type="evidence" value="ECO:0007669"/>
    <property type="project" value="TreeGrafter"/>
</dbReference>
<name>A0A0F9X4G1_9ZZZZ</name>
<gene>
    <name evidence="6" type="ORF">LCGC14_0269630</name>
</gene>
<dbReference type="SMART" id="SM00354">
    <property type="entry name" value="HTH_LACI"/>
    <property type="match status" value="1"/>
</dbReference>
<proteinExistence type="predicted"/>
<dbReference type="EMBL" id="LAZR01000148">
    <property type="protein sequence ID" value="KKN86408.1"/>
    <property type="molecule type" value="Genomic_DNA"/>
</dbReference>
<dbReference type="AlphaFoldDB" id="A0A0F9X4G1"/>
<sequence>MTVSRVLNHSRGVRPENVAAVMKAAEELGYVAPLRKPGPKPKARRNHKKSKKVLLLIPSHPTQQVDPSKAFLDSPYGKDVFSGIIQAADSHRVEVEVISPALGGDPIDTQGADGIILLCAAGDPAQSLPGVEAGFPLVMMPQRTPFRLRCDCVVPNERMIGELAVEHLLKHGCTRLALVTSDPDEEMPRDLFYAFKETANHNDVPSHYVGPLMSHANGPDEAPVVDGSPNALVDQLLALP</sequence>
<dbReference type="SUPFAM" id="SSF53822">
    <property type="entry name" value="Periplasmic binding protein-like I"/>
    <property type="match status" value="1"/>
</dbReference>
<dbReference type="CDD" id="cd01392">
    <property type="entry name" value="HTH_LacI"/>
    <property type="match status" value="1"/>
</dbReference>
<dbReference type="Pfam" id="PF00356">
    <property type="entry name" value="LacI"/>
    <property type="match status" value="1"/>
</dbReference>
<dbReference type="GO" id="GO:0000976">
    <property type="term" value="F:transcription cis-regulatory region binding"/>
    <property type="evidence" value="ECO:0007669"/>
    <property type="project" value="TreeGrafter"/>
</dbReference>
<evidence type="ECO:0000256" key="4">
    <source>
        <dbReference type="ARBA" id="ARBA00023163"/>
    </source>
</evidence>
<evidence type="ECO:0000256" key="2">
    <source>
        <dbReference type="ARBA" id="ARBA00023015"/>
    </source>
</evidence>
<dbReference type="InterPro" id="IPR028082">
    <property type="entry name" value="Peripla_BP_I"/>
</dbReference>
<dbReference type="PROSITE" id="PS50932">
    <property type="entry name" value="HTH_LACI_2"/>
    <property type="match status" value="1"/>
</dbReference>
<dbReference type="SUPFAM" id="SSF47413">
    <property type="entry name" value="lambda repressor-like DNA-binding domains"/>
    <property type="match status" value="1"/>
</dbReference>
<dbReference type="Gene3D" id="3.40.50.2300">
    <property type="match status" value="2"/>
</dbReference>
<evidence type="ECO:0000256" key="1">
    <source>
        <dbReference type="ARBA" id="ARBA00022491"/>
    </source>
</evidence>
<reference evidence="6" key="1">
    <citation type="journal article" date="2015" name="Nature">
        <title>Complex archaea that bridge the gap between prokaryotes and eukaryotes.</title>
        <authorList>
            <person name="Spang A."/>
            <person name="Saw J.H."/>
            <person name="Jorgensen S.L."/>
            <person name="Zaremba-Niedzwiedzka K."/>
            <person name="Martijn J."/>
            <person name="Lind A.E."/>
            <person name="van Eijk R."/>
            <person name="Schleper C."/>
            <person name="Guy L."/>
            <person name="Ettema T.J."/>
        </authorList>
    </citation>
    <scope>NUCLEOTIDE SEQUENCE</scope>
</reference>
<dbReference type="InterPro" id="IPR000843">
    <property type="entry name" value="HTH_LacI"/>
</dbReference>
<keyword evidence="2" id="KW-0805">Transcription regulation</keyword>
<protein>
    <recommendedName>
        <fullName evidence="5">HTH lacI-type domain-containing protein</fullName>
    </recommendedName>
</protein>
<dbReference type="Gene3D" id="1.10.260.40">
    <property type="entry name" value="lambda repressor-like DNA-binding domains"/>
    <property type="match status" value="1"/>
</dbReference>
<dbReference type="PANTHER" id="PTHR30146:SF148">
    <property type="entry name" value="HTH-TYPE TRANSCRIPTIONAL REPRESSOR PURR-RELATED"/>
    <property type="match status" value="1"/>
</dbReference>
<evidence type="ECO:0000256" key="3">
    <source>
        <dbReference type="ARBA" id="ARBA00023125"/>
    </source>
</evidence>
<comment type="caution">
    <text evidence="6">The sequence shown here is derived from an EMBL/GenBank/DDBJ whole genome shotgun (WGS) entry which is preliminary data.</text>
</comment>
<keyword evidence="1" id="KW-0678">Repressor</keyword>
<accession>A0A0F9X4G1</accession>